<evidence type="ECO:0000259" key="2">
    <source>
        <dbReference type="Pfam" id="PF04419"/>
    </source>
</evidence>
<feature type="domain" description="Small EDRK-rich factor-like N-terminal" evidence="2">
    <location>
        <begin position="1"/>
        <end position="33"/>
    </location>
</feature>
<feature type="domain" description="At2g23090-like zinc-binding" evidence="3">
    <location>
        <begin position="36"/>
        <end position="71"/>
    </location>
</feature>
<evidence type="ECO:0000313" key="4">
    <source>
        <dbReference type="EMBL" id="KAK0384076.1"/>
    </source>
</evidence>
<dbReference type="InterPro" id="IPR007513">
    <property type="entry name" value="SERF-like_N"/>
</dbReference>
<proteinExistence type="predicted"/>
<name>A0AA39L4D7_SARSR</name>
<reference evidence="4" key="1">
    <citation type="submission" date="2022-10" db="EMBL/GenBank/DDBJ databases">
        <title>Determination and structural analysis of whole genome sequence of Sarocladium strictum F4-1.</title>
        <authorList>
            <person name="Hu L."/>
            <person name="Jiang Y."/>
        </authorList>
    </citation>
    <scope>NUCLEOTIDE SEQUENCE</scope>
    <source>
        <strain evidence="4">F4-1</strain>
    </source>
</reference>
<dbReference type="Pfam" id="PF04419">
    <property type="entry name" value="SERF-like_N"/>
    <property type="match status" value="1"/>
</dbReference>
<accession>A0AA39L4D7</accession>
<keyword evidence="5" id="KW-1185">Reference proteome</keyword>
<dbReference type="EMBL" id="JAPDFR010000008">
    <property type="protein sequence ID" value="KAK0384076.1"/>
    <property type="molecule type" value="Genomic_DNA"/>
</dbReference>
<dbReference type="Pfam" id="PF12907">
    <property type="entry name" value="zf-met2"/>
    <property type="match status" value="1"/>
</dbReference>
<evidence type="ECO:0000259" key="3">
    <source>
        <dbReference type="Pfam" id="PF12907"/>
    </source>
</evidence>
<dbReference type="Proteomes" id="UP001175261">
    <property type="component" value="Unassembled WGS sequence"/>
</dbReference>
<feature type="region of interest" description="Disordered" evidence="1">
    <location>
        <begin position="1"/>
        <end position="26"/>
    </location>
</feature>
<dbReference type="PANTHER" id="PTHR33788:SF1">
    <property type="entry name" value="ZINC-BINDING PROTEIN"/>
    <property type="match status" value="1"/>
</dbReference>
<gene>
    <name evidence="4" type="ORF">NLU13_8165</name>
</gene>
<dbReference type="Gene3D" id="4.10.1050.10">
    <property type="entry name" value="At2g23090-like"/>
    <property type="match status" value="1"/>
</dbReference>
<dbReference type="InterPro" id="IPR039438">
    <property type="entry name" value="At2g23090-like_Znf"/>
</dbReference>
<feature type="compositionally biased region" description="Basic and acidic residues" evidence="1">
    <location>
        <begin position="9"/>
        <end position="20"/>
    </location>
</feature>
<evidence type="ECO:0000313" key="5">
    <source>
        <dbReference type="Proteomes" id="UP001175261"/>
    </source>
</evidence>
<evidence type="ECO:0008006" key="6">
    <source>
        <dbReference type="Google" id="ProtNLM"/>
    </source>
</evidence>
<dbReference type="PANTHER" id="PTHR33788">
    <property type="entry name" value="OS07G0114300 PROTEIN"/>
    <property type="match status" value="1"/>
</dbReference>
<dbReference type="InterPro" id="IPR026939">
    <property type="entry name" value="ZNF706/At2g23090_sf"/>
</dbReference>
<evidence type="ECO:0000256" key="1">
    <source>
        <dbReference type="SAM" id="MobiDB-lite"/>
    </source>
</evidence>
<organism evidence="4 5">
    <name type="scientific">Sarocladium strictum</name>
    <name type="common">Black bundle disease fungus</name>
    <name type="synonym">Acremonium strictum</name>
    <dbReference type="NCBI Taxonomy" id="5046"/>
    <lineage>
        <taxon>Eukaryota</taxon>
        <taxon>Fungi</taxon>
        <taxon>Dikarya</taxon>
        <taxon>Ascomycota</taxon>
        <taxon>Pezizomycotina</taxon>
        <taxon>Sordariomycetes</taxon>
        <taxon>Hypocreomycetidae</taxon>
        <taxon>Hypocreales</taxon>
        <taxon>Sarocladiaceae</taxon>
        <taxon>Sarocladium</taxon>
    </lineage>
</organism>
<dbReference type="InterPro" id="IPR039713">
    <property type="entry name" value="At2g23090-like"/>
</dbReference>
<comment type="caution">
    <text evidence="4">The sequence shown here is derived from an EMBL/GenBank/DDBJ whole genome shotgun (WGS) entry which is preliminary data.</text>
</comment>
<dbReference type="AlphaFoldDB" id="A0AA39L4D7"/>
<dbReference type="SUPFAM" id="SSF118359">
    <property type="entry name" value="Expressed protein At2g23090/F21P24.15"/>
    <property type="match status" value="1"/>
</dbReference>
<protein>
    <recommendedName>
        <fullName evidence="6">DUF1909-domain-containing protein</fullName>
    </recommendedName>
</protein>
<sequence length="74" mass="8221">MGNGARAQQKRERNMKDQKGVAKSQLKVNEQAKDIQCTICKSTFLKTAKAPMLTEHAQNKHSKALADCFPSFQG</sequence>